<name>A0ABS9IN90_9ACTN</name>
<reference evidence="2 3" key="1">
    <citation type="submission" date="2022-01" db="EMBL/GenBank/DDBJ databases">
        <authorList>
            <person name="Huang Y."/>
        </authorList>
    </citation>
    <scope>NUCLEOTIDE SEQUENCE [LARGE SCALE GENOMIC DNA]</scope>
    <source>
        <strain evidence="2 3">HY366</strain>
    </source>
</reference>
<dbReference type="EMBL" id="JAKKOR010000001">
    <property type="protein sequence ID" value="MCF8587023.1"/>
    <property type="molecule type" value="Genomic_DNA"/>
</dbReference>
<accession>A0ABS9IN90</accession>
<dbReference type="Pfam" id="PF02470">
    <property type="entry name" value="MlaD"/>
    <property type="match status" value="1"/>
</dbReference>
<evidence type="ECO:0000313" key="3">
    <source>
        <dbReference type="Proteomes" id="UP001200110"/>
    </source>
</evidence>
<dbReference type="InterPro" id="IPR052336">
    <property type="entry name" value="MlaD_Phospholipid_Transporter"/>
</dbReference>
<dbReference type="PANTHER" id="PTHR33371:SF4">
    <property type="entry name" value="INTERMEMBRANE PHOSPHOLIPID TRANSPORT SYSTEM BINDING PROTEIN MLAD"/>
    <property type="match status" value="1"/>
</dbReference>
<protein>
    <submittedName>
        <fullName evidence="2">MlaD family protein</fullName>
    </submittedName>
</protein>
<proteinExistence type="predicted"/>
<dbReference type="Proteomes" id="UP001200110">
    <property type="component" value="Unassembled WGS sequence"/>
</dbReference>
<evidence type="ECO:0000313" key="2">
    <source>
        <dbReference type="EMBL" id="MCF8587023.1"/>
    </source>
</evidence>
<sequence>MTSVTRVAARPILRMIVILLVAAVPLVVAVPLTGCSTYAEFAPENLPTPQGLRDGREISALVPTAVNLPLESKVLVNGIDAGGVSAIVPDDGATRITMRIDDSTVVSATARLELKQDTLLGDTYVSITNPSDPTANALPAGGTLRIEQVAEPVQIEQLLSSLANFLGSGSLLQLGAAFSAVNDQFPENPKDIVEIQSVLADTLDTWASNTDDLGAILSDVAGLSQRLTTMKGTLEFALSPAGVNQFRAISSTTYMVAILGRLSDALGPALPLVPVLSSLTRLIGDVVTPLLIPGFPQNDVSNAELLTDVIDDKVLPWLKNTPGVNLRSVTVENDVSDRDLSREMVRAFRMLGMVR</sequence>
<dbReference type="InterPro" id="IPR003399">
    <property type="entry name" value="Mce/MlaD"/>
</dbReference>
<keyword evidence="3" id="KW-1185">Reference proteome</keyword>
<dbReference type="PANTHER" id="PTHR33371">
    <property type="entry name" value="INTERMEMBRANE PHOSPHOLIPID TRANSPORT SYSTEM BINDING PROTEIN MLAD-RELATED"/>
    <property type="match status" value="1"/>
</dbReference>
<comment type="caution">
    <text evidence="2">The sequence shown here is derived from an EMBL/GenBank/DDBJ whole genome shotgun (WGS) entry which is preliminary data.</text>
</comment>
<gene>
    <name evidence="2" type="ORF">L5G33_00900</name>
</gene>
<organism evidence="2 3">
    <name type="scientific">Gordonia liuliyuniae</name>
    <dbReference type="NCBI Taxonomy" id="2911517"/>
    <lineage>
        <taxon>Bacteria</taxon>
        <taxon>Bacillati</taxon>
        <taxon>Actinomycetota</taxon>
        <taxon>Actinomycetes</taxon>
        <taxon>Mycobacteriales</taxon>
        <taxon>Gordoniaceae</taxon>
        <taxon>Gordonia</taxon>
    </lineage>
</organism>
<evidence type="ECO:0000259" key="1">
    <source>
        <dbReference type="Pfam" id="PF02470"/>
    </source>
</evidence>
<feature type="domain" description="Mce/MlaD" evidence="1">
    <location>
        <begin position="55"/>
        <end position="128"/>
    </location>
</feature>
<dbReference type="RefSeq" id="WP_236996259.1">
    <property type="nucleotide sequence ID" value="NZ_JAKKOR010000001.1"/>
</dbReference>